<dbReference type="PANTHER" id="PTHR47245">
    <property type="entry name" value="PEPTIDYLPROLYL ISOMERASE"/>
    <property type="match status" value="1"/>
</dbReference>
<comment type="caution">
    <text evidence="10">The sequence shown here is derived from an EMBL/GenBank/DDBJ whole genome shotgun (WGS) entry which is preliminary data.</text>
</comment>
<feature type="domain" description="PpiC" evidence="9">
    <location>
        <begin position="438"/>
        <end position="495"/>
    </location>
</feature>
<evidence type="ECO:0000256" key="1">
    <source>
        <dbReference type="ARBA" id="ARBA00000971"/>
    </source>
</evidence>
<dbReference type="Pfam" id="PF13616">
    <property type="entry name" value="Rotamase_3"/>
    <property type="match status" value="1"/>
</dbReference>
<dbReference type="InterPro" id="IPR027304">
    <property type="entry name" value="Trigger_fact/SurA_dom_sf"/>
</dbReference>
<name>A0A9W6GJT9_9FUSO</name>
<dbReference type="InterPro" id="IPR046357">
    <property type="entry name" value="PPIase_dom_sf"/>
</dbReference>
<keyword evidence="5 6" id="KW-0413">Isomerase</keyword>
<evidence type="ECO:0000256" key="5">
    <source>
        <dbReference type="ARBA" id="ARBA00023235"/>
    </source>
</evidence>
<dbReference type="Pfam" id="PF13624">
    <property type="entry name" value="SurA_N_3"/>
    <property type="match status" value="1"/>
</dbReference>
<comment type="catalytic activity">
    <reaction evidence="1">
        <text>[protein]-peptidylproline (omega=180) = [protein]-peptidylproline (omega=0)</text>
        <dbReference type="Rhea" id="RHEA:16237"/>
        <dbReference type="Rhea" id="RHEA-COMP:10747"/>
        <dbReference type="Rhea" id="RHEA-COMP:10748"/>
        <dbReference type="ChEBI" id="CHEBI:83833"/>
        <dbReference type="ChEBI" id="CHEBI:83834"/>
        <dbReference type="EC" id="5.2.1.8"/>
    </reaction>
</comment>
<evidence type="ECO:0000313" key="10">
    <source>
        <dbReference type="EMBL" id="GLI56468.1"/>
    </source>
</evidence>
<evidence type="ECO:0000313" key="11">
    <source>
        <dbReference type="Proteomes" id="UP001144471"/>
    </source>
</evidence>
<dbReference type="InterPro" id="IPR050245">
    <property type="entry name" value="PrsA_foldase"/>
</dbReference>
<dbReference type="Gene3D" id="1.10.4030.10">
    <property type="entry name" value="Porin chaperone SurA, peptide-binding domain"/>
    <property type="match status" value="1"/>
</dbReference>
<dbReference type="GO" id="GO:0003755">
    <property type="term" value="F:peptidyl-prolyl cis-trans isomerase activity"/>
    <property type="evidence" value="ECO:0007669"/>
    <property type="project" value="UniProtKB-KW"/>
</dbReference>
<accession>A0A9W6GJT9</accession>
<proteinExistence type="predicted"/>
<evidence type="ECO:0000256" key="2">
    <source>
        <dbReference type="ARBA" id="ARBA00013194"/>
    </source>
</evidence>
<dbReference type="PANTHER" id="PTHR47245:SF1">
    <property type="entry name" value="FOLDASE PROTEIN PRSA"/>
    <property type="match status" value="1"/>
</dbReference>
<sequence length="573" mass="64531">MAVRKLRSKMKPVIWVITIAMFLSMILVGISSLKSSMSREVPAFKLNGKKVSSIQVERTINNMVNGYSQYLGNGVDRELISTLAFGSVVEKKLTMDIAKKMKVKVSKSDVNAEFKKIEASTQDKQQFSRMLQAQGYNVSTLKEDIKEGLTIQKTMEQIKADAKPTEEEVRAYYDENMYGAYYGKEYDEVRDEIEAAIQEENGMVEYVKLLENEKKNMKLTDLDPRYAAYEEKTELELDGFEFTNLDMAGRVLRSLFAAQGNKEAAEAMAKQSVEQEVKIAKAAIDMGIEADPELPASNQLYDLREKLTDKLRAEYRIDEAELENYFEEKRLAYDILPTVDAKIALFTVEATEADKADAKKRAEELLTQVTPENFADMAREKSEGPSGPNGGDLGWFGKGQMVAPFEEAAFNTEAGSVHNAVVETQFGYHLIYVEEKNEDKVKARHILLTSKASDATREAVLTEARDAAARVDSGELKFEDLAKGENVKVSKEYEGISEGGYIPGLGYKDDLAKKIFAGDMNKVYAAETQGEIYVYEKIKSVEYKEANLEEMRGKVEYDFLNEKIQEKITEILN</sequence>
<dbReference type="AlphaFoldDB" id="A0A9W6GJT9"/>
<evidence type="ECO:0000259" key="9">
    <source>
        <dbReference type="PROSITE" id="PS50198"/>
    </source>
</evidence>
<keyword evidence="4 6" id="KW-0697">Rotamase</keyword>
<keyword evidence="8" id="KW-0812">Transmembrane</keyword>
<keyword evidence="3" id="KW-0732">Signal</keyword>
<evidence type="ECO:0000256" key="7">
    <source>
        <dbReference type="SAM" id="Coils"/>
    </source>
</evidence>
<organism evidence="10 11">
    <name type="scientific">Propionigenium maris DSM 9537</name>
    <dbReference type="NCBI Taxonomy" id="1123000"/>
    <lineage>
        <taxon>Bacteria</taxon>
        <taxon>Fusobacteriati</taxon>
        <taxon>Fusobacteriota</taxon>
        <taxon>Fusobacteriia</taxon>
        <taxon>Fusobacteriales</taxon>
        <taxon>Fusobacteriaceae</taxon>
        <taxon>Propionigenium</taxon>
    </lineage>
</organism>
<dbReference type="RefSeq" id="WP_281835653.1">
    <property type="nucleotide sequence ID" value="NZ_BSDY01000008.1"/>
</dbReference>
<dbReference type="SUPFAM" id="SSF109998">
    <property type="entry name" value="Triger factor/SurA peptide-binding domain-like"/>
    <property type="match status" value="1"/>
</dbReference>
<gene>
    <name evidence="10" type="ORF">PM10SUCC1_19820</name>
</gene>
<dbReference type="EC" id="5.2.1.8" evidence="2"/>
<evidence type="ECO:0000256" key="4">
    <source>
        <dbReference type="ARBA" id="ARBA00023110"/>
    </source>
</evidence>
<keyword evidence="8" id="KW-1133">Transmembrane helix</keyword>
<keyword evidence="8" id="KW-0472">Membrane</keyword>
<evidence type="ECO:0000256" key="3">
    <source>
        <dbReference type="ARBA" id="ARBA00022729"/>
    </source>
</evidence>
<dbReference type="SUPFAM" id="SSF54534">
    <property type="entry name" value="FKBP-like"/>
    <property type="match status" value="2"/>
</dbReference>
<feature type="transmembrane region" description="Helical" evidence="8">
    <location>
        <begin position="12"/>
        <end position="33"/>
    </location>
</feature>
<evidence type="ECO:0000256" key="6">
    <source>
        <dbReference type="PROSITE-ProRule" id="PRU00278"/>
    </source>
</evidence>
<dbReference type="Proteomes" id="UP001144471">
    <property type="component" value="Unassembled WGS sequence"/>
</dbReference>
<evidence type="ECO:0000256" key="8">
    <source>
        <dbReference type="SAM" id="Phobius"/>
    </source>
</evidence>
<dbReference type="EMBL" id="BSDY01000008">
    <property type="protein sequence ID" value="GLI56468.1"/>
    <property type="molecule type" value="Genomic_DNA"/>
</dbReference>
<dbReference type="Gene3D" id="3.10.50.40">
    <property type="match status" value="2"/>
</dbReference>
<keyword evidence="11" id="KW-1185">Reference proteome</keyword>
<dbReference type="InterPro" id="IPR000297">
    <property type="entry name" value="PPIase_PpiC"/>
</dbReference>
<feature type="domain" description="PpiC" evidence="9">
    <location>
        <begin position="327"/>
        <end position="435"/>
    </location>
</feature>
<dbReference type="PROSITE" id="PS50198">
    <property type="entry name" value="PPIC_PPIASE_2"/>
    <property type="match status" value="2"/>
</dbReference>
<reference evidence="10" key="1">
    <citation type="submission" date="2022-12" db="EMBL/GenBank/DDBJ databases">
        <title>Reference genome sequencing for broad-spectrum identification of bacterial and archaeal isolates by mass spectrometry.</title>
        <authorList>
            <person name="Sekiguchi Y."/>
            <person name="Tourlousse D.M."/>
        </authorList>
    </citation>
    <scope>NUCLEOTIDE SEQUENCE</scope>
    <source>
        <strain evidence="10">10succ1</strain>
    </source>
</reference>
<feature type="coiled-coil region" evidence="7">
    <location>
        <begin position="308"/>
        <end position="368"/>
    </location>
</feature>
<protein>
    <recommendedName>
        <fullName evidence="2">peptidylprolyl isomerase</fullName>
        <ecNumber evidence="2">5.2.1.8</ecNumber>
    </recommendedName>
</protein>
<keyword evidence="7" id="KW-0175">Coiled coil</keyword>